<accession>A0A1V4H651</accession>
<keyword evidence="2" id="KW-0472">Membrane</keyword>
<dbReference type="Proteomes" id="UP000190626">
    <property type="component" value="Unassembled WGS sequence"/>
</dbReference>
<reference evidence="4" key="1">
    <citation type="submission" date="2016-07" db="EMBL/GenBank/DDBJ databases">
        <authorList>
            <person name="Florea S."/>
            <person name="Webb J.S."/>
            <person name="Jaromczyk J."/>
            <person name="Schardl C.L."/>
        </authorList>
    </citation>
    <scope>NUCLEOTIDE SEQUENCE [LARGE SCALE GENOMIC DNA]</scope>
    <source>
        <strain evidence="4">CY1</strain>
    </source>
</reference>
<feature type="compositionally biased region" description="Basic and acidic residues" evidence="1">
    <location>
        <begin position="769"/>
        <end position="787"/>
    </location>
</feature>
<comment type="caution">
    <text evidence="3">The sequence shown here is derived from an EMBL/GenBank/DDBJ whole genome shotgun (WGS) entry which is preliminary data.</text>
</comment>
<dbReference type="RefSeq" id="WP_079421467.1">
    <property type="nucleotide sequence ID" value="NZ_MBTG01000073.1"/>
</dbReference>
<dbReference type="EMBL" id="MBTG01000073">
    <property type="protein sequence ID" value="OPH46699.1"/>
    <property type="molecule type" value="Genomic_DNA"/>
</dbReference>
<dbReference type="OrthoDB" id="1878078at2"/>
<evidence type="ECO:0000313" key="4">
    <source>
        <dbReference type="Proteomes" id="UP000190626"/>
    </source>
</evidence>
<evidence type="ECO:0000256" key="1">
    <source>
        <dbReference type="SAM" id="MobiDB-lite"/>
    </source>
</evidence>
<name>A0A1V4H651_9BACL</name>
<feature type="transmembrane region" description="Helical" evidence="2">
    <location>
        <begin position="509"/>
        <end position="532"/>
    </location>
</feature>
<dbReference type="Gene3D" id="3.55.50.10">
    <property type="entry name" value="Baseplate protein-like domains"/>
    <property type="match status" value="1"/>
</dbReference>
<dbReference type="AlphaFoldDB" id="A0A1V4H651"/>
<protein>
    <submittedName>
        <fullName evidence="3">Uncharacterized protein</fullName>
    </submittedName>
</protein>
<proteinExistence type="predicted"/>
<feature type="compositionally biased region" description="Basic and acidic residues" evidence="1">
    <location>
        <begin position="801"/>
        <end position="811"/>
    </location>
</feature>
<keyword evidence="2" id="KW-0812">Transmembrane</keyword>
<dbReference type="SUPFAM" id="SSF69279">
    <property type="entry name" value="Phage tail proteins"/>
    <property type="match status" value="1"/>
</dbReference>
<keyword evidence="4" id="KW-1185">Reference proteome</keyword>
<feature type="region of interest" description="Disordered" evidence="1">
    <location>
        <begin position="473"/>
        <end position="500"/>
    </location>
</feature>
<evidence type="ECO:0000313" key="3">
    <source>
        <dbReference type="EMBL" id="OPH46699.1"/>
    </source>
</evidence>
<gene>
    <name evidence="3" type="ORF">BC351_14535</name>
</gene>
<keyword evidence="2" id="KW-1133">Transmembrane helix</keyword>
<dbReference type="STRING" id="1469647.BC351_14535"/>
<feature type="transmembrane region" description="Helical" evidence="2">
    <location>
        <begin position="538"/>
        <end position="558"/>
    </location>
</feature>
<evidence type="ECO:0000256" key="2">
    <source>
        <dbReference type="SAM" id="Phobius"/>
    </source>
</evidence>
<feature type="region of interest" description="Disordered" evidence="1">
    <location>
        <begin position="769"/>
        <end position="829"/>
    </location>
</feature>
<dbReference type="Pfam" id="PF12639">
    <property type="entry name" value="Colicin-DNase"/>
    <property type="match status" value="1"/>
</dbReference>
<sequence length="975" mass="105344">MGEVAVEKHLRVQTIYPIHQLEDVQITWQPNEHGRLLVRGIVDEAVNVSATLQALASDEIRVYESDGQQETTLFRGWISAAHTTHTQGVYHIELEGLSGSAMLDGKRHRRTFQNTSMSYAEVMDELVSAYPGHDVLYRVGEGVPIVEPVIQYDETDWELLKRLASHFQSVVVCDILEARPKLFVGIPPGKSLSLSADTSYLAGKDLLAFQRAGGYEAGLHDTDFFYYDIQSTARMSLGDEVAFRGKSLIVSEVKGRMKQGDFVYTYRLSRAEGIRRERANNAKLTGISLSGEVLEVKGEQVKLHLSVDSKQAKEGAHWYPFSPATGSAMYCMPKVGTQASLYVPDASGAGALVVGSVRSNGASCAKMGDPSQRYFGTEHGSELALLPSAIHLTGGSKEPLKLSFDDETGITMTSHKKLTLNAKMDISLYTPKRVVIRAQSQLMAKKLAAQSGFTIEGDYHFLGTNVKAAGTDRTSFAPYDDEPKQGVKPETPSETETPKKKKKFSWGKLAANVLGALAVVAVVAVVAAVTVATLGAGAVVIGAVVAGAVAAGGIAVGAKAVSDIRRGEVSDFGDYAADAFRESMIGAASGAIFGPFGSGASLLGRMAVNGISGAAESIVSQLTDNEEGFSWKQVAFSAGISAATVGLLDAKIVGKTVGEYIGQGANKVAPWLVNGMGAVAEKFGKFVGKISEWGNIGKSYLKEKGTLVIKGLKQEVKEIGDSVQALKKTIGDLEIPSSQSKEALVYGYMSPNKTVAEAWQDTKDAVSKFLKKPDKPPEKLPEIEKPDPGGTGKTSQAKQQEAYEKAMEHAAKNQPPYTRKPNAPKNYKKKVRNEDGTTTYTFTSMKNGKDYQVNFDKEGFPIFGSKYDTALPEKFYLEPDGVQFEYLSKKLYADITSNSKLAGNFSEVEIALLKEGKVPKTLTWHHHQDSGKMQIVDYFEHQVAGHTGGRAIWGGGKPGRSGKLKNEILELLSWD</sequence>
<organism evidence="3 4">
    <name type="scientific">Paenibacillus ferrarius</name>
    <dbReference type="NCBI Taxonomy" id="1469647"/>
    <lineage>
        <taxon>Bacteria</taxon>
        <taxon>Bacillati</taxon>
        <taxon>Bacillota</taxon>
        <taxon>Bacilli</taxon>
        <taxon>Bacillales</taxon>
        <taxon>Paenibacillaceae</taxon>
        <taxon>Paenibacillus</taxon>
    </lineage>
</organism>